<protein>
    <submittedName>
        <fullName evidence="1">Uncharacterized protein</fullName>
    </submittedName>
</protein>
<dbReference type="AlphaFoldDB" id="A0A5C1NJR2"/>
<name>A0A5C1NJR2_9GAMM</name>
<dbReference type="EMBL" id="CP038437">
    <property type="protein sequence ID" value="QEM82567.1"/>
    <property type="molecule type" value="Genomic_DNA"/>
</dbReference>
<dbReference type="Proteomes" id="UP000324285">
    <property type="component" value="Chromosome"/>
</dbReference>
<organism evidence="1 2">
    <name type="scientific">Halomonas binhaiensis</name>
    <dbReference type="NCBI Taxonomy" id="2562282"/>
    <lineage>
        <taxon>Bacteria</taxon>
        <taxon>Pseudomonadati</taxon>
        <taxon>Pseudomonadota</taxon>
        <taxon>Gammaproteobacteria</taxon>
        <taxon>Oceanospirillales</taxon>
        <taxon>Halomonadaceae</taxon>
        <taxon>Halomonas</taxon>
    </lineage>
</organism>
<proteinExistence type="predicted"/>
<sequence length="135" mass="14818">MKVSADRDINSYRLHDQAVADPRETGAIKPAAGDGETIFTRVVGNHAAKRQGDSLSARLSQVASPTVEDPALFSGERTIELLQYVADQVLPVMKSELEGGSDIADLAIQLINEEIGMRLEWEMRRSDEHGEEQEA</sequence>
<gene>
    <name evidence="1" type="ORF">E4T21_14190</name>
</gene>
<reference evidence="1" key="1">
    <citation type="submission" date="2021-02" db="EMBL/GenBank/DDBJ databases">
        <title>Strain Y2R2, a novel species of the genus Halomonas.</title>
        <authorList>
            <person name="Huang H."/>
        </authorList>
    </citation>
    <scope>NUCLEOTIDE SEQUENCE</scope>
    <source>
        <strain evidence="1">Y2R2</strain>
    </source>
</reference>
<dbReference type="OrthoDB" id="6169054at2"/>
<evidence type="ECO:0000313" key="2">
    <source>
        <dbReference type="Proteomes" id="UP000324285"/>
    </source>
</evidence>
<accession>A0A5C1NJR2</accession>
<dbReference type="KEGG" id="hbh:E4T21_14190"/>
<evidence type="ECO:0000313" key="1">
    <source>
        <dbReference type="EMBL" id="QEM82567.1"/>
    </source>
</evidence>
<dbReference type="RefSeq" id="WP_149285691.1">
    <property type="nucleotide sequence ID" value="NZ_CP038437.2"/>
</dbReference>
<keyword evidence="2" id="KW-1185">Reference proteome</keyword>